<name>A0AAV5MEI1_9ROSI</name>
<feature type="signal peptide" evidence="1">
    <location>
        <begin position="1"/>
        <end position="16"/>
    </location>
</feature>
<evidence type="ECO:0000313" key="2">
    <source>
        <dbReference type="EMBL" id="GKV47424.1"/>
    </source>
</evidence>
<dbReference type="Proteomes" id="UP001054252">
    <property type="component" value="Unassembled WGS sequence"/>
</dbReference>
<gene>
    <name evidence="2" type="ORF">SLEP1_g54328</name>
</gene>
<accession>A0AAV5MEI1</accession>
<keyword evidence="3" id="KW-1185">Reference proteome</keyword>
<dbReference type="AlphaFoldDB" id="A0AAV5MEI1"/>
<comment type="caution">
    <text evidence="2">The sequence shown here is derived from an EMBL/GenBank/DDBJ whole genome shotgun (WGS) entry which is preliminary data.</text>
</comment>
<reference evidence="2 3" key="1">
    <citation type="journal article" date="2021" name="Commun. Biol.">
        <title>The genome of Shorea leprosula (Dipterocarpaceae) highlights the ecological relevance of drought in aseasonal tropical rainforests.</title>
        <authorList>
            <person name="Ng K.K.S."/>
            <person name="Kobayashi M.J."/>
            <person name="Fawcett J.A."/>
            <person name="Hatakeyama M."/>
            <person name="Paape T."/>
            <person name="Ng C.H."/>
            <person name="Ang C.C."/>
            <person name="Tnah L.H."/>
            <person name="Lee C.T."/>
            <person name="Nishiyama T."/>
            <person name="Sese J."/>
            <person name="O'Brien M.J."/>
            <person name="Copetti D."/>
            <person name="Mohd Noor M.I."/>
            <person name="Ong R.C."/>
            <person name="Putra M."/>
            <person name="Sireger I.Z."/>
            <person name="Indrioko S."/>
            <person name="Kosugi Y."/>
            <person name="Izuno A."/>
            <person name="Isagi Y."/>
            <person name="Lee S.L."/>
            <person name="Shimizu K.K."/>
        </authorList>
    </citation>
    <scope>NUCLEOTIDE SEQUENCE [LARGE SCALE GENOMIC DNA]</scope>
    <source>
        <strain evidence="2">214</strain>
    </source>
</reference>
<evidence type="ECO:0000313" key="3">
    <source>
        <dbReference type="Proteomes" id="UP001054252"/>
    </source>
</evidence>
<sequence>MFHVFLLLLLFFFSRQAPIATDALLLRKLVAKLEFLFLSCSITRIGA</sequence>
<evidence type="ECO:0000256" key="1">
    <source>
        <dbReference type="SAM" id="SignalP"/>
    </source>
</evidence>
<keyword evidence="1" id="KW-0732">Signal</keyword>
<proteinExistence type="predicted"/>
<organism evidence="2 3">
    <name type="scientific">Rubroshorea leprosula</name>
    <dbReference type="NCBI Taxonomy" id="152421"/>
    <lineage>
        <taxon>Eukaryota</taxon>
        <taxon>Viridiplantae</taxon>
        <taxon>Streptophyta</taxon>
        <taxon>Embryophyta</taxon>
        <taxon>Tracheophyta</taxon>
        <taxon>Spermatophyta</taxon>
        <taxon>Magnoliopsida</taxon>
        <taxon>eudicotyledons</taxon>
        <taxon>Gunneridae</taxon>
        <taxon>Pentapetalae</taxon>
        <taxon>rosids</taxon>
        <taxon>malvids</taxon>
        <taxon>Malvales</taxon>
        <taxon>Dipterocarpaceae</taxon>
        <taxon>Rubroshorea</taxon>
    </lineage>
</organism>
<protein>
    <submittedName>
        <fullName evidence="2">Uncharacterized protein</fullName>
    </submittedName>
</protein>
<dbReference type="EMBL" id="BPVZ01000228">
    <property type="protein sequence ID" value="GKV47424.1"/>
    <property type="molecule type" value="Genomic_DNA"/>
</dbReference>
<feature type="chain" id="PRO_5044011474" evidence="1">
    <location>
        <begin position="17"/>
        <end position="47"/>
    </location>
</feature>